<accession>A0A200QB14</accession>
<comment type="caution">
    <text evidence="5">The sequence shown here is derived from an EMBL/GenBank/DDBJ whole genome shotgun (WGS) entry which is preliminary data.</text>
</comment>
<evidence type="ECO:0000256" key="4">
    <source>
        <dbReference type="SAM" id="MobiDB-lite"/>
    </source>
</evidence>
<dbReference type="STRING" id="56857.A0A200QB14"/>
<keyword evidence="6" id="KW-1185">Reference proteome</keyword>
<gene>
    <name evidence="5" type="ORF">BVC80_7395g2</name>
</gene>
<keyword evidence="2" id="KW-0597">Phosphoprotein</keyword>
<feature type="compositionally biased region" description="Basic residues" evidence="4">
    <location>
        <begin position="15"/>
        <end position="27"/>
    </location>
</feature>
<evidence type="ECO:0000256" key="2">
    <source>
        <dbReference type="ARBA" id="ARBA00022553"/>
    </source>
</evidence>
<dbReference type="PANTHER" id="PTHR14150:SF12">
    <property type="entry name" value="U3 SMALL NUCLEOLAR RNA-ASSOCIATED PROTEIN 14 HOMOLOG A"/>
    <property type="match status" value="1"/>
</dbReference>
<evidence type="ECO:0000313" key="6">
    <source>
        <dbReference type="Proteomes" id="UP000195402"/>
    </source>
</evidence>
<protein>
    <submittedName>
        <fullName evidence="5">Small-subunit processome</fullName>
    </submittedName>
</protein>
<dbReference type="OrthoDB" id="277439at2759"/>
<feature type="region of interest" description="Disordered" evidence="4">
    <location>
        <begin position="354"/>
        <end position="380"/>
    </location>
</feature>
<organism evidence="5 6">
    <name type="scientific">Macleaya cordata</name>
    <name type="common">Five-seeded plume-poppy</name>
    <name type="synonym">Bocconia cordata</name>
    <dbReference type="NCBI Taxonomy" id="56857"/>
    <lineage>
        <taxon>Eukaryota</taxon>
        <taxon>Viridiplantae</taxon>
        <taxon>Streptophyta</taxon>
        <taxon>Embryophyta</taxon>
        <taxon>Tracheophyta</taxon>
        <taxon>Spermatophyta</taxon>
        <taxon>Magnoliopsida</taxon>
        <taxon>Ranunculales</taxon>
        <taxon>Papaveraceae</taxon>
        <taxon>Papaveroideae</taxon>
        <taxon>Macleaya</taxon>
    </lineage>
</organism>
<feature type="compositionally biased region" description="Acidic residues" evidence="4">
    <location>
        <begin position="97"/>
        <end position="118"/>
    </location>
</feature>
<feature type="compositionally biased region" description="Basic and acidic residues" evidence="4">
    <location>
        <begin position="1"/>
        <end position="14"/>
    </location>
</feature>
<dbReference type="PANTHER" id="PTHR14150">
    <property type="entry name" value="U3 SMALL NUCLEOLAR RNA-ASSOCIATED PROTEIN 14"/>
    <property type="match status" value="1"/>
</dbReference>
<sequence>MAEKKRKTREDTNNRRKSKPEKKRKQFQYKNLALETKKKKKNNKKDERRKSGPRLPSALRRELDVLNPNPRNSDEEIDEPMPGEDESKKNRQFDPFDNLEYELPEKSEDENVQLEDNEDGNKDNGGSEKSNRRDNSDQSGDEVERGNERRHVKMLQGITTGMPADTFEGKERKKKKVPYEDSKQEIKKVESIARWIKPPPCFICGKCTDRGARLVAAKRSAEEKDCSNLLARHHSFFCCCQKKAKPIKKIKSKTGHREHIASIEKKYCKWSVRILKHGLKTAKDDKARALISKKLLQYAAIYSSDEDEDDEDDDEFQRLMLCEYKDIRDLTDDEGSSSVRRRFGAAKKQSDGLSYEIRSNSIGRDSDSEEDGNAGSDRNIVSQKDVHIDPVIHHEDNDIGQEPMFKSSGDIVGDPGPKTMYEAAILASNPRKKVGDEDFGSESGEDMVDGILSSGSKADNRLPSQADLIDHAFADDEEFEKDKLIIMNEENPEPEKPVLIPGGGQCTRIQKKKGLPSWMLEEHGNGKLKREDSLENGKDSHLKHVIISKKIDEAEKLHSKTVPFPYTHKDVFEQSVCMPIGPEFNPAASVGALVQTELPCPVKGNKMKECVDTCATKNRTRQHLGRKI</sequence>
<name>A0A200QB14_MACCD</name>
<dbReference type="GO" id="GO:0032040">
    <property type="term" value="C:small-subunit processome"/>
    <property type="evidence" value="ECO:0007669"/>
    <property type="project" value="InterPro"/>
</dbReference>
<reference evidence="5 6" key="1">
    <citation type="journal article" date="2017" name="Mol. Plant">
        <title>The Genome of Medicinal Plant Macleaya cordata Provides New Insights into Benzylisoquinoline Alkaloids Metabolism.</title>
        <authorList>
            <person name="Liu X."/>
            <person name="Liu Y."/>
            <person name="Huang P."/>
            <person name="Ma Y."/>
            <person name="Qing Z."/>
            <person name="Tang Q."/>
            <person name="Cao H."/>
            <person name="Cheng P."/>
            <person name="Zheng Y."/>
            <person name="Yuan Z."/>
            <person name="Zhou Y."/>
            <person name="Liu J."/>
            <person name="Tang Z."/>
            <person name="Zhuo Y."/>
            <person name="Zhang Y."/>
            <person name="Yu L."/>
            <person name="Huang J."/>
            <person name="Yang P."/>
            <person name="Peng Q."/>
            <person name="Zhang J."/>
            <person name="Jiang W."/>
            <person name="Zhang Z."/>
            <person name="Lin K."/>
            <person name="Ro D.K."/>
            <person name="Chen X."/>
            <person name="Xiong X."/>
            <person name="Shang Y."/>
            <person name="Huang S."/>
            <person name="Zeng J."/>
        </authorList>
    </citation>
    <scope>NUCLEOTIDE SEQUENCE [LARGE SCALE GENOMIC DNA]</scope>
    <source>
        <strain evidence="6">cv. BLH2017</strain>
        <tissue evidence="5">Root</tissue>
    </source>
</reference>
<evidence type="ECO:0000256" key="1">
    <source>
        <dbReference type="ARBA" id="ARBA00004604"/>
    </source>
</evidence>
<dbReference type="Proteomes" id="UP000195402">
    <property type="component" value="Unassembled WGS sequence"/>
</dbReference>
<feature type="compositionally biased region" description="Basic and acidic residues" evidence="4">
    <location>
        <begin position="85"/>
        <end position="94"/>
    </location>
</feature>
<proteinExistence type="predicted"/>
<dbReference type="InterPro" id="IPR006709">
    <property type="entry name" value="SSU_processome_Utp14"/>
</dbReference>
<feature type="compositionally biased region" description="Acidic residues" evidence="4">
    <location>
        <begin position="75"/>
        <end position="84"/>
    </location>
</feature>
<dbReference type="GO" id="GO:0006364">
    <property type="term" value="P:rRNA processing"/>
    <property type="evidence" value="ECO:0007669"/>
    <property type="project" value="InterPro"/>
</dbReference>
<dbReference type="Pfam" id="PF04615">
    <property type="entry name" value="Utp14"/>
    <property type="match status" value="1"/>
</dbReference>
<evidence type="ECO:0000313" key="5">
    <source>
        <dbReference type="EMBL" id="OVA07646.1"/>
    </source>
</evidence>
<dbReference type="AlphaFoldDB" id="A0A200QB14"/>
<evidence type="ECO:0000256" key="3">
    <source>
        <dbReference type="ARBA" id="ARBA00023242"/>
    </source>
</evidence>
<feature type="compositionally biased region" description="Basic and acidic residues" evidence="4">
    <location>
        <begin position="119"/>
        <end position="149"/>
    </location>
</feature>
<keyword evidence="3" id="KW-0539">Nucleus</keyword>
<dbReference type="EMBL" id="MVGT01002450">
    <property type="protein sequence ID" value="OVA07646.1"/>
    <property type="molecule type" value="Genomic_DNA"/>
</dbReference>
<feature type="region of interest" description="Disordered" evidence="4">
    <location>
        <begin position="1"/>
        <end position="152"/>
    </location>
</feature>
<dbReference type="InParanoid" id="A0A200QB14"/>
<comment type="subcellular location">
    <subcellularLocation>
        <location evidence="1">Nucleus</location>
        <location evidence="1">Nucleolus</location>
    </subcellularLocation>
</comment>